<feature type="domain" description="Lipoxygenase" evidence="5">
    <location>
        <begin position="33"/>
        <end position="645"/>
    </location>
</feature>
<name>A0A6P8I827_ACTTE</name>
<reference evidence="7" key="1">
    <citation type="submission" date="2025-08" db="UniProtKB">
        <authorList>
            <consortium name="RefSeq"/>
        </authorList>
    </citation>
    <scope>IDENTIFICATION</scope>
    <source>
        <tissue evidence="7">Tentacle</tissue>
    </source>
</reference>
<keyword evidence="4" id="KW-0732">Signal</keyword>
<dbReference type="Gene3D" id="3.10.450.60">
    <property type="match status" value="1"/>
</dbReference>
<gene>
    <name evidence="7" type="primary">LOC116296880</name>
</gene>
<evidence type="ECO:0000256" key="2">
    <source>
        <dbReference type="ARBA" id="ARBA00022964"/>
    </source>
</evidence>
<dbReference type="GO" id="GO:0034440">
    <property type="term" value="P:lipid oxidation"/>
    <property type="evidence" value="ECO:0007669"/>
    <property type="project" value="InterPro"/>
</dbReference>
<evidence type="ECO:0000256" key="4">
    <source>
        <dbReference type="SAM" id="SignalP"/>
    </source>
</evidence>
<dbReference type="Proteomes" id="UP000515163">
    <property type="component" value="Unplaced"/>
</dbReference>
<dbReference type="InParanoid" id="A0A6P8I827"/>
<dbReference type="AlphaFoldDB" id="A0A6P8I827"/>
<dbReference type="SUPFAM" id="SSF48484">
    <property type="entry name" value="Lipoxigenase"/>
    <property type="match status" value="1"/>
</dbReference>
<keyword evidence="3" id="KW-0560">Oxidoreductase</keyword>
<dbReference type="GO" id="GO:0046872">
    <property type="term" value="F:metal ion binding"/>
    <property type="evidence" value="ECO:0007669"/>
    <property type="project" value="UniProtKB-KW"/>
</dbReference>
<keyword evidence="2" id="KW-0223">Dioxygenase</keyword>
<evidence type="ECO:0000256" key="3">
    <source>
        <dbReference type="ARBA" id="ARBA00023002"/>
    </source>
</evidence>
<dbReference type="PANTHER" id="PTHR11771">
    <property type="entry name" value="LIPOXYGENASE"/>
    <property type="match status" value="1"/>
</dbReference>
<sequence>MDPEKHPRTHLLLFICYFYLPFIYSASAARCPVSLPQKVTSQNPCYQVRNLALERQRSIYSLKPPSPLLPYARLNMTIPQYAEYLKTDPFLNHHAQLLIGLSQLNNKTLYSYMKATQNLPRIPELNEYAGMLSFFGDYPEKVFGEHVRRPSQYELFQSDHSTWLSDDFFTQQRLAGTNPMAIKQVTFSKKRGIYWQELKKNLNPNFNWQTAFQQVAGSCVSGISQYSLETAIEHGHIFAIRHPLSDNMAKMRDIATPPVPHPPREMWPMRSPISLFVSVPTLDRINPENKRKLKPIAIQMDYKPDSPVYTPRDGCKWTLAKLNVQLTDLAQAQLIEHLSKVHFTVEAFCVSLQRHLSEFHPLHIIMKYHCRGVITSNTFGAPVLVAPEGFVDQLYPVGWQGAFTYIQRASSVTNWEDLDFETYNKKRGIDDAESLPYFPYRDDGKLISDAIKAMVTDYINAFYLSDNDVRADNELQTYVSEISIDGKGPYGGTAQIKGFPPRVKSKMELIDIIHRFIWLMTGQHAAVSFPLSDYGIYPPNAPTKLYNDSRGPEGQFSIYNLPYRFTAAIQNRAFISLSSLRLDRLFDYGPLLEDSRAREVLYKHYSNLVNKVELVLDERNKNRHNTGFLTYPYLLPRWLPNGVQT</sequence>
<proteinExistence type="predicted"/>
<keyword evidence="6" id="KW-1185">Reference proteome</keyword>
<dbReference type="Gene3D" id="1.20.245.10">
    <property type="entry name" value="Lipoxygenase-1, Domain 5"/>
    <property type="match status" value="1"/>
</dbReference>
<dbReference type="GeneID" id="116296880"/>
<dbReference type="GO" id="GO:0016702">
    <property type="term" value="F:oxidoreductase activity, acting on single donors with incorporation of molecular oxygen, incorporation of two atoms of oxygen"/>
    <property type="evidence" value="ECO:0007669"/>
    <property type="project" value="InterPro"/>
</dbReference>
<feature type="signal peptide" evidence="4">
    <location>
        <begin position="1"/>
        <end position="28"/>
    </location>
</feature>
<protein>
    <submittedName>
        <fullName evidence="7">Arachidonate 5-lipoxygenase-like</fullName>
    </submittedName>
</protein>
<dbReference type="InterPro" id="IPR036226">
    <property type="entry name" value="LipOase_C_sf"/>
</dbReference>
<evidence type="ECO:0000313" key="7">
    <source>
        <dbReference type="RefSeq" id="XP_031560850.1"/>
    </source>
</evidence>
<evidence type="ECO:0000259" key="5">
    <source>
        <dbReference type="PROSITE" id="PS51393"/>
    </source>
</evidence>
<dbReference type="Pfam" id="PF00305">
    <property type="entry name" value="Lipoxygenase"/>
    <property type="match status" value="1"/>
</dbReference>
<evidence type="ECO:0000313" key="6">
    <source>
        <dbReference type="Proteomes" id="UP000515163"/>
    </source>
</evidence>
<dbReference type="OrthoDB" id="5948445at2759"/>
<dbReference type="InterPro" id="IPR013819">
    <property type="entry name" value="LipOase_C"/>
</dbReference>
<dbReference type="PROSITE" id="PS51393">
    <property type="entry name" value="LIPOXYGENASE_3"/>
    <property type="match status" value="1"/>
</dbReference>
<organism evidence="6 7">
    <name type="scientific">Actinia tenebrosa</name>
    <name type="common">Australian red waratah sea anemone</name>
    <dbReference type="NCBI Taxonomy" id="6105"/>
    <lineage>
        <taxon>Eukaryota</taxon>
        <taxon>Metazoa</taxon>
        <taxon>Cnidaria</taxon>
        <taxon>Anthozoa</taxon>
        <taxon>Hexacorallia</taxon>
        <taxon>Actiniaria</taxon>
        <taxon>Actiniidae</taxon>
        <taxon>Actinia</taxon>
    </lineage>
</organism>
<keyword evidence="1" id="KW-0479">Metal-binding</keyword>
<dbReference type="KEGG" id="aten:116296880"/>
<dbReference type="InterPro" id="IPR000907">
    <property type="entry name" value="LipOase"/>
</dbReference>
<feature type="chain" id="PRO_5027783668" evidence="4">
    <location>
        <begin position="29"/>
        <end position="645"/>
    </location>
</feature>
<dbReference type="RefSeq" id="XP_031560850.1">
    <property type="nucleotide sequence ID" value="XM_031704990.1"/>
</dbReference>
<accession>A0A6P8I827</accession>
<evidence type="ECO:0000256" key="1">
    <source>
        <dbReference type="ARBA" id="ARBA00022723"/>
    </source>
</evidence>